<dbReference type="GO" id="GO:0016787">
    <property type="term" value="F:hydrolase activity"/>
    <property type="evidence" value="ECO:0007669"/>
    <property type="project" value="InterPro"/>
</dbReference>
<evidence type="ECO:0000313" key="2">
    <source>
        <dbReference type="EMBL" id="KTD39314.1"/>
    </source>
</evidence>
<comment type="caution">
    <text evidence="2">The sequence shown here is derived from an EMBL/GenBank/DDBJ whole genome shotgun (WGS) entry which is preliminary data.</text>
</comment>
<dbReference type="SUPFAM" id="SSF53474">
    <property type="entry name" value="alpha/beta-Hydrolases"/>
    <property type="match status" value="1"/>
</dbReference>
<evidence type="ECO:0000313" key="3">
    <source>
        <dbReference type="Proteomes" id="UP000054725"/>
    </source>
</evidence>
<dbReference type="Pfam" id="PF01738">
    <property type="entry name" value="DLH"/>
    <property type="match status" value="1"/>
</dbReference>
<dbReference type="Gene3D" id="3.40.50.1820">
    <property type="entry name" value="alpha/beta hydrolase"/>
    <property type="match status" value="1"/>
</dbReference>
<proteinExistence type="predicted"/>
<dbReference type="RefSeq" id="WP_058503170.1">
    <property type="nucleotide sequence ID" value="NZ_CAAAIF010000002.1"/>
</dbReference>
<name>A0A0W0X419_9GAMM</name>
<reference evidence="2 3" key="1">
    <citation type="submission" date="2015-11" db="EMBL/GenBank/DDBJ databases">
        <title>Genomic analysis of 38 Legionella species identifies large and diverse effector repertoires.</title>
        <authorList>
            <person name="Burstein D."/>
            <person name="Amaro F."/>
            <person name="Zusman T."/>
            <person name="Lifshitz Z."/>
            <person name="Cohen O."/>
            <person name="Gilbert J.A."/>
            <person name="Pupko T."/>
            <person name="Shuman H.A."/>
            <person name="Segal G."/>
        </authorList>
    </citation>
    <scope>NUCLEOTIDE SEQUENCE [LARGE SCALE GENOMIC DNA]</scope>
    <source>
        <strain evidence="2 3">ATCC 49506</strain>
    </source>
</reference>
<dbReference type="OrthoDB" id="9810066at2"/>
<accession>A0A0W0X419</accession>
<dbReference type="STRING" id="45070.Lnau_0081"/>
<dbReference type="InterPro" id="IPR029058">
    <property type="entry name" value="AB_hydrolase_fold"/>
</dbReference>
<dbReference type="InterPro" id="IPR002925">
    <property type="entry name" value="Dienelactn_hydro"/>
</dbReference>
<protein>
    <recommendedName>
        <fullName evidence="1">Dienelactone hydrolase domain-containing protein</fullName>
    </recommendedName>
</protein>
<keyword evidence="3" id="KW-1185">Reference proteome</keyword>
<organism evidence="2 3">
    <name type="scientific">Legionella nautarum</name>
    <dbReference type="NCBI Taxonomy" id="45070"/>
    <lineage>
        <taxon>Bacteria</taxon>
        <taxon>Pseudomonadati</taxon>
        <taxon>Pseudomonadota</taxon>
        <taxon>Gammaproteobacteria</taxon>
        <taxon>Legionellales</taxon>
        <taxon>Legionellaceae</taxon>
        <taxon>Legionella</taxon>
    </lineage>
</organism>
<dbReference type="AlphaFoldDB" id="A0A0W0X419"/>
<gene>
    <name evidence="2" type="ORF">Lnau_0081</name>
</gene>
<dbReference type="PATRIC" id="fig|45070.6.peg.83"/>
<feature type="domain" description="Dienelactone hydrolase" evidence="1">
    <location>
        <begin position="112"/>
        <end position="203"/>
    </location>
</feature>
<dbReference type="Proteomes" id="UP000054725">
    <property type="component" value="Unassembled WGS sequence"/>
</dbReference>
<sequence>MPYFTTNVEHSITIPSAHAELNGILYLPKECKALVLFAHGSGSSRLSSRNQYVAHVLNKANLATLLFDLLTPEEDFIDNFTREFRFNIDFLASRLIDATHWCTKPLSAHHLNLGYFGASTGGGAAIVAAAQEVKLIKAIVSRGGRPDLAAKHLSRLKAPTLLIVGGNDEVVIGMNETAMAQMHAIKKLEIVPGASHLFEETGALDIVANLAKAWFIKYLN</sequence>
<evidence type="ECO:0000259" key="1">
    <source>
        <dbReference type="Pfam" id="PF01738"/>
    </source>
</evidence>
<dbReference type="EMBL" id="LNYO01000001">
    <property type="protein sequence ID" value="KTD39314.1"/>
    <property type="molecule type" value="Genomic_DNA"/>
</dbReference>